<dbReference type="EMBL" id="FOIZ01000001">
    <property type="protein sequence ID" value="SEW10380.1"/>
    <property type="molecule type" value="Genomic_DNA"/>
</dbReference>
<sequence>MVDTTILDETANYRITRHLGDQQHDTLVVTFAGQPGQMAEKGFGTDFALKNGYETVYVAQRYESHFQGLSLDAFQDALRPVSKSRRVVCYGSSLGAYAALYYGGTINAEVLAGAPMLPSWTGFQRPKYHDLMRAHIPLADVPKSDVPPIILTDPKEPNDILYMEGAIKPAFPHARYVELPYAGHTVLKTIEEAGMLSSVVKAVFETGEFPEIKLPTKGSVAWHINVGNEKMREKDRDEALRHGEEAFKIDQGAQPISLIIRAATALGDFDYVRQFVNDVLTAEHRAKFVDKVPVLKRMVARAFDET</sequence>
<dbReference type="AlphaFoldDB" id="A0A1I0P8K6"/>
<proteinExistence type="predicted"/>
<accession>A0A1I0P8K6</accession>
<gene>
    <name evidence="1" type="ORF">SAMN04488515_1061</name>
</gene>
<dbReference type="SUPFAM" id="SSF53474">
    <property type="entry name" value="alpha/beta-Hydrolases"/>
    <property type="match status" value="1"/>
</dbReference>
<protein>
    <recommendedName>
        <fullName evidence="3">Alpha/beta hydrolase family protein</fullName>
    </recommendedName>
</protein>
<evidence type="ECO:0008006" key="3">
    <source>
        <dbReference type="Google" id="ProtNLM"/>
    </source>
</evidence>
<organism evidence="1 2">
    <name type="scientific">Cognatiyoonia koreensis</name>
    <dbReference type="NCBI Taxonomy" id="364200"/>
    <lineage>
        <taxon>Bacteria</taxon>
        <taxon>Pseudomonadati</taxon>
        <taxon>Pseudomonadota</taxon>
        <taxon>Alphaproteobacteria</taxon>
        <taxon>Rhodobacterales</taxon>
        <taxon>Paracoccaceae</taxon>
        <taxon>Cognatiyoonia</taxon>
    </lineage>
</organism>
<dbReference type="Proteomes" id="UP000199167">
    <property type="component" value="Unassembled WGS sequence"/>
</dbReference>
<name>A0A1I0P8K6_9RHOB</name>
<dbReference type="InterPro" id="IPR029058">
    <property type="entry name" value="AB_hydrolase_fold"/>
</dbReference>
<keyword evidence="2" id="KW-1185">Reference proteome</keyword>
<dbReference type="OrthoDB" id="7775014at2"/>
<evidence type="ECO:0000313" key="2">
    <source>
        <dbReference type="Proteomes" id="UP000199167"/>
    </source>
</evidence>
<dbReference type="Gene3D" id="3.40.50.1820">
    <property type="entry name" value="alpha/beta hydrolase"/>
    <property type="match status" value="1"/>
</dbReference>
<evidence type="ECO:0000313" key="1">
    <source>
        <dbReference type="EMBL" id="SEW10380.1"/>
    </source>
</evidence>
<dbReference type="STRING" id="364200.SAMN04488515_1061"/>
<dbReference type="RefSeq" id="WP_089991135.1">
    <property type="nucleotide sequence ID" value="NZ_FOIZ01000001.1"/>
</dbReference>
<reference evidence="1 2" key="1">
    <citation type="submission" date="2016-10" db="EMBL/GenBank/DDBJ databases">
        <authorList>
            <person name="de Groot N.N."/>
        </authorList>
    </citation>
    <scope>NUCLEOTIDE SEQUENCE [LARGE SCALE GENOMIC DNA]</scope>
    <source>
        <strain evidence="1 2">DSM 17925</strain>
    </source>
</reference>